<feature type="domain" description="DUF4397" evidence="1">
    <location>
        <begin position="45"/>
        <end position="160"/>
    </location>
</feature>
<dbReference type="Proteomes" id="UP000184513">
    <property type="component" value="Unassembled WGS sequence"/>
</dbReference>
<gene>
    <name evidence="2" type="ORF">SAMN04488057_105285</name>
</gene>
<evidence type="ECO:0000313" key="2">
    <source>
        <dbReference type="EMBL" id="SHN02481.1"/>
    </source>
</evidence>
<evidence type="ECO:0000313" key="3">
    <source>
        <dbReference type="Proteomes" id="UP000184513"/>
    </source>
</evidence>
<dbReference type="RefSeq" id="WP_073094512.1">
    <property type="nucleotide sequence ID" value="NZ_FRCY01000005.1"/>
</dbReference>
<protein>
    <recommendedName>
        <fullName evidence="1">DUF4397 domain-containing protein</fullName>
    </recommendedName>
</protein>
<dbReference type="PROSITE" id="PS51257">
    <property type="entry name" value="PROKAR_LIPOPROTEIN"/>
    <property type="match status" value="1"/>
</dbReference>
<dbReference type="AlphaFoldDB" id="A0A1M7NFI9"/>
<evidence type="ECO:0000259" key="1">
    <source>
        <dbReference type="Pfam" id="PF14344"/>
    </source>
</evidence>
<accession>A0A1M7NFI9</accession>
<dbReference type="STRING" id="388280.SAMN04488057_105285"/>
<dbReference type="Pfam" id="PF14344">
    <property type="entry name" value="DUF4397"/>
    <property type="match status" value="1"/>
</dbReference>
<proteinExistence type="predicted"/>
<reference evidence="2 3" key="1">
    <citation type="submission" date="2016-11" db="EMBL/GenBank/DDBJ databases">
        <authorList>
            <person name="Jaros S."/>
            <person name="Januszkiewicz K."/>
            <person name="Wedrychowicz H."/>
        </authorList>
    </citation>
    <scope>NUCLEOTIDE SEQUENCE [LARGE SCALE GENOMIC DNA]</scope>
    <source>
        <strain evidence="2 3">CGMCC 1.6102</strain>
    </source>
</reference>
<dbReference type="OrthoDB" id="9792011at2"/>
<organism evidence="2 3">
    <name type="scientific">Cyclobacterium lianum</name>
    <dbReference type="NCBI Taxonomy" id="388280"/>
    <lineage>
        <taxon>Bacteria</taxon>
        <taxon>Pseudomonadati</taxon>
        <taxon>Bacteroidota</taxon>
        <taxon>Cytophagia</taxon>
        <taxon>Cytophagales</taxon>
        <taxon>Cyclobacteriaceae</taxon>
        <taxon>Cyclobacterium</taxon>
    </lineage>
</organism>
<keyword evidence="3" id="KW-1185">Reference proteome</keyword>
<dbReference type="InterPro" id="IPR025510">
    <property type="entry name" value="DUF4397"/>
</dbReference>
<dbReference type="EMBL" id="FRCY01000005">
    <property type="protein sequence ID" value="SHN02481.1"/>
    <property type="molecule type" value="Genomic_DNA"/>
</dbReference>
<sequence>MKTQMLNYLKKSILNQKRAWILFLIPLSFSCLDMDQENVENTPTAYVSFFNGTSADNAIKIEVDSRVYDRKSFDFGQYIDYWYFYTGERDFSFKDPVSQQSYLDTTVNLEIEKVYSFFMTEDDSQLKTIFAEDNLETPEEGKALLRLVHLSSDSPEVNIYQRDKNDPVISDQSFLEITDFVSVDVGETDLILKSKGQNSELARINDITLREGRIYSLIIRGKMQAEGNSADALRLQLIRNYPNY</sequence>
<name>A0A1M7NFI9_9BACT</name>